<keyword evidence="6" id="KW-0539">Nucleus</keyword>
<comment type="subcellular location">
    <subcellularLocation>
        <location evidence="1">Nucleus</location>
    </subcellularLocation>
</comment>
<evidence type="ECO:0000256" key="1">
    <source>
        <dbReference type="ARBA" id="ARBA00004123"/>
    </source>
</evidence>
<reference evidence="10" key="1">
    <citation type="submission" date="2020-05" db="UniProtKB">
        <authorList>
            <consortium name="EnsemblMetazoa"/>
        </authorList>
    </citation>
    <scope>IDENTIFICATION</scope>
    <source>
        <strain evidence="10">Yale</strain>
    </source>
</reference>
<dbReference type="GO" id="GO:0005634">
    <property type="term" value="C:nucleus"/>
    <property type="evidence" value="ECO:0007669"/>
    <property type="project" value="UniProtKB-SubCell"/>
</dbReference>
<dbReference type="Pfam" id="PF00010">
    <property type="entry name" value="HLH"/>
    <property type="match status" value="1"/>
</dbReference>
<dbReference type="GO" id="GO:0005737">
    <property type="term" value="C:cytoplasm"/>
    <property type="evidence" value="ECO:0007669"/>
    <property type="project" value="InterPro"/>
</dbReference>
<dbReference type="InterPro" id="IPR011598">
    <property type="entry name" value="bHLH_dom"/>
</dbReference>
<evidence type="ECO:0000313" key="10">
    <source>
        <dbReference type="EnsemblMetazoa" id="GMOY007269-PA"/>
    </source>
</evidence>
<feature type="compositionally biased region" description="Basic residues" evidence="8">
    <location>
        <begin position="105"/>
        <end position="117"/>
    </location>
</feature>
<evidence type="ECO:0000256" key="6">
    <source>
        <dbReference type="ARBA" id="ARBA00023242"/>
    </source>
</evidence>
<dbReference type="STRING" id="37546.A0A1B0G1V1"/>
<feature type="compositionally biased region" description="Basic and acidic residues" evidence="8">
    <location>
        <begin position="140"/>
        <end position="160"/>
    </location>
</feature>
<dbReference type="InterPro" id="IPR001067">
    <property type="entry name" value="Nuc_translocat"/>
</dbReference>
<evidence type="ECO:0000256" key="5">
    <source>
        <dbReference type="ARBA" id="ARBA00023163"/>
    </source>
</evidence>
<dbReference type="FunFam" id="4.10.280.10:FF:000011">
    <property type="entry name" value="Aryl hydrocarbon receptor nuclear translocator 2"/>
    <property type="match status" value="1"/>
</dbReference>
<sequence length="200" mass="23071">MDESNIQDKERYASRENHCEIECRRRNEMAAYITELSHMVPTGSSLARKPDEVTILRMAVAYMKALRGTGNTICEGPYEPSFHNYNKGFALQLMNREDGPSPPPPRRRRRRGRRGRRSSQSSERRRGGRARQRRSPQSSERQRGGRAHERRSPQSSERRSNMSSSVIISDKRVAYTLMSKAAEMKHNQARAELAWARVLV</sequence>
<dbReference type="SUPFAM" id="SSF47459">
    <property type="entry name" value="HLH, helix-loop-helix DNA-binding domain"/>
    <property type="match status" value="1"/>
</dbReference>
<dbReference type="GO" id="GO:0003677">
    <property type="term" value="F:DNA binding"/>
    <property type="evidence" value="ECO:0007669"/>
    <property type="project" value="UniProtKB-KW"/>
</dbReference>
<evidence type="ECO:0000256" key="3">
    <source>
        <dbReference type="ARBA" id="ARBA00023015"/>
    </source>
</evidence>
<dbReference type="SMART" id="SM00353">
    <property type="entry name" value="HLH"/>
    <property type="match status" value="1"/>
</dbReference>
<keyword evidence="3" id="KW-0805">Transcription regulation</keyword>
<protein>
    <recommendedName>
        <fullName evidence="7">Aryl hydrocarbon receptor nuclear translocator homolog</fullName>
    </recommendedName>
</protein>
<evidence type="ECO:0000313" key="11">
    <source>
        <dbReference type="Proteomes" id="UP000092444"/>
    </source>
</evidence>
<dbReference type="PROSITE" id="PS50888">
    <property type="entry name" value="BHLH"/>
    <property type="match status" value="1"/>
</dbReference>
<dbReference type="PRINTS" id="PR00785">
    <property type="entry name" value="NCTRNSLOCATR"/>
</dbReference>
<dbReference type="InterPro" id="IPR036638">
    <property type="entry name" value="HLH_DNA-bd_sf"/>
</dbReference>
<evidence type="ECO:0000259" key="9">
    <source>
        <dbReference type="PROSITE" id="PS50888"/>
    </source>
</evidence>
<name>A0A1B0G1V1_GLOMM</name>
<dbReference type="EnsemblMetazoa" id="GMOY007269-RA">
    <property type="protein sequence ID" value="GMOY007269-PA"/>
    <property type="gene ID" value="GMOY007269"/>
</dbReference>
<organism evidence="10 11">
    <name type="scientific">Glossina morsitans morsitans</name>
    <name type="common">Savannah tsetse fly</name>
    <dbReference type="NCBI Taxonomy" id="37546"/>
    <lineage>
        <taxon>Eukaryota</taxon>
        <taxon>Metazoa</taxon>
        <taxon>Ecdysozoa</taxon>
        <taxon>Arthropoda</taxon>
        <taxon>Hexapoda</taxon>
        <taxon>Insecta</taxon>
        <taxon>Pterygota</taxon>
        <taxon>Neoptera</taxon>
        <taxon>Endopterygota</taxon>
        <taxon>Diptera</taxon>
        <taxon>Brachycera</taxon>
        <taxon>Muscomorpha</taxon>
        <taxon>Hippoboscoidea</taxon>
        <taxon>Glossinidae</taxon>
        <taxon>Glossina</taxon>
    </lineage>
</organism>
<dbReference type="GO" id="GO:0046983">
    <property type="term" value="F:protein dimerization activity"/>
    <property type="evidence" value="ECO:0007669"/>
    <property type="project" value="InterPro"/>
</dbReference>
<keyword evidence="2" id="KW-0677">Repeat</keyword>
<dbReference type="GO" id="GO:0005667">
    <property type="term" value="C:transcription regulator complex"/>
    <property type="evidence" value="ECO:0007669"/>
    <property type="project" value="InterPro"/>
</dbReference>
<dbReference type="VEuPathDB" id="VectorBase:GMOY007269"/>
<evidence type="ECO:0000256" key="7">
    <source>
        <dbReference type="ARBA" id="ARBA00073216"/>
    </source>
</evidence>
<evidence type="ECO:0000256" key="2">
    <source>
        <dbReference type="ARBA" id="ARBA00022737"/>
    </source>
</evidence>
<dbReference type="GO" id="GO:0045944">
    <property type="term" value="P:positive regulation of transcription by RNA polymerase II"/>
    <property type="evidence" value="ECO:0007669"/>
    <property type="project" value="UniProtKB-ARBA"/>
</dbReference>
<dbReference type="AlphaFoldDB" id="A0A1B0G1V1"/>
<evidence type="ECO:0000256" key="4">
    <source>
        <dbReference type="ARBA" id="ARBA00023125"/>
    </source>
</evidence>
<dbReference type="EMBL" id="CCAG010001058">
    <property type="status" value="NOT_ANNOTATED_CDS"/>
    <property type="molecule type" value="Genomic_DNA"/>
</dbReference>
<proteinExistence type="predicted"/>
<keyword evidence="5" id="KW-0804">Transcription</keyword>
<dbReference type="GO" id="GO:0003700">
    <property type="term" value="F:DNA-binding transcription factor activity"/>
    <property type="evidence" value="ECO:0007669"/>
    <property type="project" value="InterPro"/>
</dbReference>
<evidence type="ECO:0000256" key="8">
    <source>
        <dbReference type="SAM" id="MobiDB-lite"/>
    </source>
</evidence>
<feature type="domain" description="BHLH" evidence="9">
    <location>
        <begin position="13"/>
        <end position="66"/>
    </location>
</feature>
<feature type="region of interest" description="Disordered" evidence="8">
    <location>
        <begin position="94"/>
        <end position="165"/>
    </location>
</feature>
<dbReference type="Proteomes" id="UP000092444">
    <property type="component" value="Unassembled WGS sequence"/>
</dbReference>
<accession>A0A1B0G1V1</accession>
<dbReference type="PANTHER" id="PTHR23042">
    <property type="entry name" value="CIRCADIAN PROTEIN CLOCK/ARNT/BMAL/PAS"/>
    <property type="match status" value="1"/>
</dbReference>
<keyword evidence="4" id="KW-0238">DNA-binding</keyword>
<dbReference type="Gene3D" id="4.10.280.10">
    <property type="entry name" value="Helix-loop-helix DNA-binding domain"/>
    <property type="match status" value="1"/>
</dbReference>
<dbReference type="InterPro" id="IPR050933">
    <property type="entry name" value="Circadian_TF"/>
</dbReference>
<keyword evidence="11" id="KW-1185">Reference proteome</keyword>